<dbReference type="InterPro" id="IPR005828">
    <property type="entry name" value="MFS_sugar_transport-like"/>
</dbReference>
<evidence type="ECO:0000313" key="10">
    <source>
        <dbReference type="EMBL" id="KEF51598.1"/>
    </source>
</evidence>
<evidence type="ECO:0000256" key="7">
    <source>
        <dbReference type="RuleBase" id="RU003346"/>
    </source>
</evidence>
<dbReference type="SUPFAM" id="SSF103473">
    <property type="entry name" value="MFS general substrate transporter"/>
    <property type="match status" value="1"/>
</dbReference>
<feature type="transmembrane region" description="Helical" evidence="8">
    <location>
        <begin position="319"/>
        <end position="338"/>
    </location>
</feature>
<sequence>MANSHPEVRTMESSLWRNRKCLTVCTIVAIANLQYGYDTSAIGSFQAMPGFLRVFGHPDKKSKNGYAIDSTFQQLISSLMTLGAFVSCLAAGTFSRYFGRKLALHVACVLSIISVVIQMVATNKGLIYFGRILIGMANGFFATFSTIYLAEAAPAHQRGVFTALFKFWIQLGNILGTLTVNYTSKRYNKSSYQIPLGCLLIIPTILLFAISFFVPESPRYLLLRRKDQEAREAFDFLRAGSVDSEFVELEWVEMIRGRDEESQQETKTSFWELFEGTNLRRTLLCYGTIASQTGAGIWFVIAYQTYFFTIIGASKPFEYSLMNTCIGFAGCIIGMIAMRHFLGRRAQLGWGAFVSGVCHLVPAIIWTVKPDSSATVEIVVAFFALYYFCYGSTLGVATYSVASEVPSTRLRAMTLGTATSLGQLLAWLSSFCTPYFINPARLHWGSKYQYIWAGSCFAISVFYFSFLPETKGHSLEELDELFINRVSVRDFPKREVMLLQMAALEVQEKSRVDMFQGKTASEVSQVEDIEHTSKL</sequence>
<protein>
    <recommendedName>
        <fullName evidence="9">Major facilitator superfamily (MFS) profile domain-containing protein</fullName>
    </recommendedName>
</protein>
<evidence type="ECO:0000256" key="4">
    <source>
        <dbReference type="ARBA" id="ARBA00022692"/>
    </source>
</evidence>
<dbReference type="Pfam" id="PF00083">
    <property type="entry name" value="Sugar_tr"/>
    <property type="match status" value="1"/>
</dbReference>
<dbReference type="Proteomes" id="UP000027920">
    <property type="component" value="Unassembled WGS sequence"/>
</dbReference>
<dbReference type="PROSITE" id="PS50850">
    <property type="entry name" value="MFS"/>
    <property type="match status" value="1"/>
</dbReference>
<dbReference type="PANTHER" id="PTHR48022:SF10">
    <property type="entry name" value="MAJOR FACILITATOR SUPERFAMILY (MFS) PROFILE DOMAIN-CONTAINING PROTEIN"/>
    <property type="match status" value="1"/>
</dbReference>
<evidence type="ECO:0000259" key="9">
    <source>
        <dbReference type="PROSITE" id="PS50850"/>
    </source>
</evidence>
<dbReference type="InterPro" id="IPR036259">
    <property type="entry name" value="MFS_trans_sf"/>
</dbReference>
<feature type="transmembrane region" description="Helical" evidence="8">
    <location>
        <begin position="102"/>
        <end position="121"/>
    </location>
</feature>
<feature type="transmembrane region" description="Helical" evidence="8">
    <location>
        <begin position="283"/>
        <end position="307"/>
    </location>
</feature>
<dbReference type="InterPro" id="IPR020846">
    <property type="entry name" value="MFS_dom"/>
</dbReference>
<evidence type="ECO:0000256" key="6">
    <source>
        <dbReference type="ARBA" id="ARBA00023136"/>
    </source>
</evidence>
<feature type="transmembrane region" description="Helical" evidence="8">
    <location>
        <begin position="161"/>
        <end position="182"/>
    </location>
</feature>
<comment type="similarity">
    <text evidence="2 7">Belongs to the major facilitator superfamily. Sugar transporter (TC 2.A.1.1) family.</text>
</comment>
<dbReference type="VEuPathDB" id="FungiDB:A1O9_12233"/>
<dbReference type="PANTHER" id="PTHR48022">
    <property type="entry name" value="PLASTIDIC GLUCOSE TRANSPORTER 4"/>
    <property type="match status" value="1"/>
</dbReference>
<feature type="transmembrane region" description="Helical" evidence="8">
    <location>
        <begin position="350"/>
        <end position="368"/>
    </location>
</feature>
<feature type="domain" description="Major facilitator superfamily (MFS) profile" evidence="9">
    <location>
        <begin position="24"/>
        <end position="471"/>
    </location>
</feature>
<feature type="transmembrane region" description="Helical" evidence="8">
    <location>
        <begin position="75"/>
        <end position="95"/>
    </location>
</feature>
<dbReference type="PROSITE" id="PS00217">
    <property type="entry name" value="SUGAR_TRANSPORT_2"/>
    <property type="match status" value="1"/>
</dbReference>
<keyword evidence="4 8" id="KW-0812">Transmembrane</keyword>
<evidence type="ECO:0000256" key="3">
    <source>
        <dbReference type="ARBA" id="ARBA00022448"/>
    </source>
</evidence>
<keyword evidence="11" id="KW-1185">Reference proteome</keyword>
<feature type="transmembrane region" description="Helical" evidence="8">
    <location>
        <begin position="449"/>
        <end position="467"/>
    </location>
</feature>
<dbReference type="InterPro" id="IPR005829">
    <property type="entry name" value="Sugar_transporter_CS"/>
</dbReference>
<organism evidence="10 11">
    <name type="scientific">Exophiala aquamarina CBS 119918</name>
    <dbReference type="NCBI Taxonomy" id="1182545"/>
    <lineage>
        <taxon>Eukaryota</taxon>
        <taxon>Fungi</taxon>
        <taxon>Dikarya</taxon>
        <taxon>Ascomycota</taxon>
        <taxon>Pezizomycotina</taxon>
        <taxon>Eurotiomycetes</taxon>
        <taxon>Chaetothyriomycetidae</taxon>
        <taxon>Chaetothyriales</taxon>
        <taxon>Herpotrichiellaceae</taxon>
        <taxon>Exophiala</taxon>
    </lineage>
</organism>
<dbReference type="Gene3D" id="1.20.1250.20">
    <property type="entry name" value="MFS general substrate transporter like domains"/>
    <property type="match status" value="1"/>
</dbReference>
<keyword evidence="6 8" id="KW-0472">Membrane</keyword>
<dbReference type="GO" id="GO:0016020">
    <property type="term" value="C:membrane"/>
    <property type="evidence" value="ECO:0007669"/>
    <property type="project" value="UniProtKB-SubCell"/>
</dbReference>
<accession>A0A072NX37</accession>
<comment type="subcellular location">
    <subcellularLocation>
        <location evidence="1">Membrane</location>
        <topology evidence="1">Multi-pass membrane protein</topology>
    </subcellularLocation>
</comment>
<proteinExistence type="inferred from homology"/>
<dbReference type="RefSeq" id="XP_013254188.1">
    <property type="nucleotide sequence ID" value="XM_013398734.1"/>
</dbReference>
<dbReference type="NCBIfam" id="TIGR00879">
    <property type="entry name" value="SP"/>
    <property type="match status" value="1"/>
</dbReference>
<evidence type="ECO:0000256" key="2">
    <source>
        <dbReference type="ARBA" id="ARBA00010992"/>
    </source>
</evidence>
<dbReference type="AlphaFoldDB" id="A0A072NX37"/>
<dbReference type="FunFam" id="1.20.1250.20:FF:000078">
    <property type="entry name" value="MFS maltose transporter, putative"/>
    <property type="match status" value="1"/>
</dbReference>
<dbReference type="GO" id="GO:0005351">
    <property type="term" value="F:carbohydrate:proton symporter activity"/>
    <property type="evidence" value="ECO:0007669"/>
    <property type="project" value="TreeGrafter"/>
</dbReference>
<dbReference type="GeneID" id="25287127"/>
<evidence type="ECO:0000256" key="5">
    <source>
        <dbReference type="ARBA" id="ARBA00022989"/>
    </source>
</evidence>
<dbReference type="InterPro" id="IPR050360">
    <property type="entry name" value="MFS_Sugar_Transporters"/>
</dbReference>
<dbReference type="OrthoDB" id="6612291at2759"/>
<feature type="transmembrane region" description="Helical" evidence="8">
    <location>
        <begin position="127"/>
        <end position="149"/>
    </location>
</feature>
<feature type="transmembrane region" description="Helical" evidence="8">
    <location>
        <begin position="21"/>
        <end position="37"/>
    </location>
</feature>
<evidence type="ECO:0000256" key="1">
    <source>
        <dbReference type="ARBA" id="ARBA00004141"/>
    </source>
</evidence>
<feature type="transmembrane region" description="Helical" evidence="8">
    <location>
        <begin position="414"/>
        <end position="437"/>
    </location>
</feature>
<name>A0A072NX37_9EURO</name>
<keyword evidence="5 8" id="KW-1133">Transmembrane helix</keyword>
<keyword evidence="3 7" id="KW-0813">Transport</keyword>
<dbReference type="EMBL" id="AMGV01000022">
    <property type="protein sequence ID" value="KEF51598.1"/>
    <property type="molecule type" value="Genomic_DNA"/>
</dbReference>
<feature type="transmembrane region" description="Helical" evidence="8">
    <location>
        <begin position="380"/>
        <end position="402"/>
    </location>
</feature>
<comment type="caution">
    <text evidence="10">The sequence shown here is derived from an EMBL/GenBank/DDBJ whole genome shotgun (WGS) entry which is preliminary data.</text>
</comment>
<reference evidence="10 11" key="1">
    <citation type="submission" date="2013-03" db="EMBL/GenBank/DDBJ databases">
        <title>The Genome Sequence of Exophiala aquamarina CBS 119918.</title>
        <authorList>
            <consortium name="The Broad Institute Genomics Platform"/>
            <person name="Cuomo C."/>
            <person name="de Hoog S."/>
            <person name="Gorbushina A."/>
            <person name="Walker B."/>
            <person name="Young S.K."/>
            <person name="Zeng Q."/>
            <person name="Gargeya S."/>
            <person name="Fitzgerald M."/>
            <person name="Haas B."/>
            <person name="Abouelleil A."/>
            <person name="Allen A.W."/>
            <person name="Alvarado L."/>
            <person name="Arachchi H.M."/>
            <person name="Berlin A.M."/>
            <person name="Chapman S.B."/>
            <person name="Gainer-Dewar J."/>
            <person name="Goldberg J."/>
            <person name="Griggs A."/>
            <person name="Gujja S."/>
            <person name="Hansen M."/>
            <person name="Howarth C."/>
            <person name="Imamovic A."/>
            <person name="Ireland A."/>
            <person name="Larimer J."/>
            <person name="McCowan C."/>
            <person name="Murphy C."/>
            <person name="Pearson M."/>
            <person name="Poon T.W."/>
            <person name="Priest M."/>
            <person name="Roberts A."/>
            <person name="Saif S."/>
            <person name="Shea T."/>
            <person name="Sisk P."/>
            <person name="Sykes S."/>
            <person name="Wortman J."/>
            <person name="Nusbaum C."/>
            <person name="Birren B."/>
        </authorList>
    </citation>
    <scope>NUCLEOTIDE SEQUENCE [LARGE SCALE GENOMIC DNA]</scope>
    <source>
        <strain evidence="10 11">CBS 119918</strain>
    </source>
</reference>
<gene>
    <name evidence="10" type="ORF">A1O9_12233</name>
</gene>
<dbReference type="HOGENOM" id="CLU_001265_30_1_1"/>
<dbReference type="InterPro" id="IPR003663">
    <property type="entry name" value="Sugar/inositol_transpt"/>
</dbReference>
<feature type="transmembrane region" description="Helical" evidence="8">
    <location>
        <begin position="194"/>
        <end position="215"/>
    </location>
</feature>
<evidence type="ECO:0000313" key="11">
    <source>
        <dbReference type="Proteomes" id="UP000027920"/>
    </source>
</evidence>
<evidence type="ECO:0000256" key="8">
    <source>
        <dbReference type="SAM" id="Phobius"/>
    </source>
</evidence>